<dbReference type="GO" id="GO:0006885">
    <property type="term" value="P:regulation of pH"/>
    <property type="evidence" value="ECO:0007669"/>
    <property type="project" value="TreeGrafter"/>
</dbReference>
<comment type="similarity">
    <text evidence="10">Belongs to the monovalent cation:proton antiporter 2 (CPA2) transporter (TC 2.A.37) family. CHX (TC 2.A.37.4) subfamily.</text>
</comment>
<gene>
    <name evidence="15" type="ORF">DEO72_LG9g792</name>
</gene>
<protein>
    <submittedName>
        <fullName evidence="15">Monovalent cation:H+ antiporter-2</fullName>
    </submittedName>
</protein>
<evidence type="ECO:0000256" key="6">
    <source>
        <dbReference type="ARBA" id="ARBA00022958"/>
    </source>
</evidence>
<keyword evidence="6" id="KW-0630">Potassium</keyword>
<evidence type="ECO:0000259" key="13">
    <source>
        <dbReference type="Pfam" id="PF23256"/>
    </source>
</evidence>
<feature type="transmembrane region" description="Helical" evidence="11">
    <location>
        <begin position="349"/>
        <end position="376"/>
    </location>
</feature>
<feature type="domain" description="Cation/H+ exchanger transmembrane" evidence="12">
    <location>
        <begin position="788"/>
        <end position="1146"/>
    </location>
</feature>
<feature type="transmembrane region" description="Helical" evidence="11">
    <location>
        <begin position="133"/>
        <end position="151"/>
    </location>
</feature>
<feature type="transmembrane region" description="Helical" evidence="11">
    <location>
        <begin position="233"/>
        <end position="254"/>
    </location>
</feature>
<feature type="transmembrane region" description="Helical" evidence="11">
    <location>
        <begin position="99"/>
        <end position="121"/>
    </location>
</feature>
<keyword evidence="3" id="KW-0050">Antiport</keyword>
<feature type="transmembrane region" description="Helical" evidence="11">
    <location>
        <begin position="382"/>
        <end position="403"/>
    </location>
</feature>
<feature type="transmembrane region" description="Helical" evidence="11">
    <location>
        <begin position="203"/>
        <end position="227"/>
    </location>
</feature>
<keyword evidence="2" id="KW-0813">Transport</keyword>
<evidence type="ECO:0000256" key="7">
    <source>
        <dbReference type="ARBA" id="ARBA00022989"/>
    </source>
</evidence>
<dbReference type="Proteomes" id="UP000501690">
    <property type="component" value="Linkage Group LG9"/>
</dbReference>
<dbReference type="GO" id="GO:0016020">
    <property type="term" value="C:membrane"/>
    <property type="evidence" value="ECO:0007669"/>
    <property type="project" value="UniProtKB-SubCell"/>
</dbReference>
<organism evidence="15 16">
    <name type="scientific">Vigna unguiculata</name>
    <name type="common">Cowpea</name>
    <dbReference type="NCBI Taxonomy" id="3917"/>
    <lineage>
        <taxon>Eukaryota</taxon>
        <taxon>Viridiplantae</taxon>
        <taxon>Streptophyta</taxon>
        <taxon>Embryophyta</taxon>
        <taxon>Tracheophyta</taxon>
        <taxon>Spermatophyta</taxon>
        <taxon>Magnoliopsida</taxon>
        <taxon>eudicotyledons</taxon>
        <taxon>Gunneridae</taxon>
        <taxon>Pentapetalae</taxon>
        <taxon>rosids</taxon>
        <taxon>fabids</taxon>
        <taxon>Fabales</taxon>
        <taxon>Fabaceae</taxon>
        <taxon>Papilionoideae</taxon>
        <taxon>50 kb inversion clade</taxon>
        <taxon>NPAAA clade</taxon>
        <taxon>indigoferoid/millettioid clade</taxon>
        <taxon>Phaseoleae</taxon>
        <taxon>Vigna</taxon>
    </lineage>
</organism>
<dbReference type="GO" id="GO:1902600">
    <property type="term" value="P:proton transmembrane transport"/>
    <property type="evidence" value="ECO:0007669"/>
    <property type="project" value="InterPro"/>
</dbReference>
<dbReference type="PANTHER" id="PTHR32468:SF166">
    <property type="entry name" value="CATION_H+ EXCHANGER 3"/>
    <property type="match status" value="1"/>
</dbReference>
<evidence type="ECO:0000256" key="4">
    <source>
        <dbReference type="ARBA" id="ARBA00022538"/>
    </source>
</evidence>
<evidence type="ECO:0000256" key="3">
    <source>
        <dbReference type="ARBA" id="ARBA00022449"/>
    </source>
</evidence>
<keyword evidence="16" id="KW-1185">Reference proteome</keyword>
<dbReference type="Pfam" id="PF00999">
    <property type="entry name" value="Na_H_Exchanger"/>
    <property type="match status" value="2"/>
</dbReference>
<feature type="transmembrane region" description="Helical" evidence="11">
    <location>
        <begin position="72"/>
        <end position="93"/>
    </location>
</feature>
<accession>A0A4D6MWD6</accession>
<feature type="domain" description="Cation/H+ exchanger transmembrane" evidence="12">
    <location>
        <begin position="56"/>
        <end position="429"/>
    </location>
</feature>
<feature type="transmembrane region" description="Helical" evidence="11">
    <location>
        <begin position="1099"/>
        <end position="1120"/>
    </location>
</feature>
<evidence type="ECO:0000256" key="8">
    <source>
        <dbReference type="ARBA" id="ARBA00023065"/>
    </source>
</evidence>
<dbReference type="Pfam" id="PF23259">
    <property type="entry name" value="CHX17_C"/>
    <property type="match status" value="1"/>
</dbReference>
<feature type="transmembrane region" description="Helical" evidence="11">
    <location>
        <begin position="920"/>
        <end position="944"/>
    </location>
</feature>
<dbReference type="GO" id="GO:0006813">
    <property type="term" value="P:potassium ion transport"/>
    <property type="evidence" value="ECO:0007669"/>
    <property type="project" value="UniProtKB-KW"/>
</dbReference>
<feature type="transmembrane region" description="Helical" evidence="11">
    <location>
        <begin position="950"/>
        <end position="971"/>
    </location>
</feature>
<evidence type="ECO:0000256" key="11">
    <source>
        <dbReference type="SAM" id="Phobius"/>
    </source>
</evidence>
<evidence type="ECO:0000313" key="16">
    <source>
        <dbReference type="Proteomes" id="UP000501690"/>
    </source>
</evidence>
<feature type="transmembrane region" description="Helical" evidence="11">
    <location>
        <begin position="821"/>
        <end position="838"/>
    </location>
</feature>
<dbReference type="EMBL" id="CP039353">
    <property type="protein sequence ID" value="QCE05786.1"/>
    <property type="molecule type" value="Genomic_DNA"/>
</dbReference>
<dbReference type="InterPro" id="IPR006153">
    <property type="entry name" value="Cation/H_exchanger_TM"/>
</dbReference>
<feature type="transmembrane region" description="Helical" evidence="11">
    <location>
        <begin position="415"/>
        <end position="435"/>
    </location>
</feature>
<evidence type="ECO:0000313" key="15">
    <source>
        <dbReference type="EMBL" id="QCE05786.1"/>
    </source>
</evidence>
<proteinExistence type="inferred from homology"/>
<name>A0A4D6MWD6_VIGUN</name>
<dbReference type="InterPro" id="IPR038770">
    <property type="entry name" value="Na+/solute_symporter_sf"/>
</dbReference>
<feature type="transmembrane region" description="Helical" evidence="11">
    <location>
        <begin position="992"/>
        <end position="1017"/>
    </location>
</feature>
<dbReference type="Pfam" id="PF23256">
    <property type="entry name" value="CHX17_2nd"/>
    <property type="match status" value="2"/>
</dbReference>
<dbReference type="InterPro" id="IPR057291">
    <property type="entry name" value="CHX17_2nd"/>
</dbReference>
<reference evidence="15 16" key="1">
    <citation type="submission" date="2019-04" db="EMBL/GenBank/DDBJ databases">
        <title>An improved genome assembly and genetic linkage map for asparagus bean, Vigna unguiculata ssp. sesquipedialis.</title>
        <authorList>
            <person name="Xia Q."/>
            <person name="Zhang R."/>
            <person name="Dong Y."/>
        </authorList>
    </citation>
    <scope>NUCLEOTIDE SEQUENCE [LARGE SCALE GENOMIC DNA]</scope>
    <source>
        <tissue evidence="15">Leaf</tissue>
    </source>
</reference>
<feature type="transmembrane region" description="Helical" evidence="11">
    <location>
        <begin position="275"/>
        <end position="300"/>
    </location>
</feature>
<feature type="transmembrane region" description="Helical" evidence="11">
    <location>
        <begin position="1066"/>
        <end position="1093"/>
    </location>
</feature>
<evidence type="ECO:0000259" key="12">
    <source>
        <dbReference type="Pfam" id="PF00999"/>
    </source>
</evidence>
<evidence type="ECO:0000256" key="5">
    <source>
        <dbReference type="ARBA" id="ARBA00022692"/>
    </source>
</evidence>
<feature type="transmembrane region" description="Helical" evidence="11">
    <location>
        <begin position="888"/>
        <end position="908"/>
    </location>
</feature>
<feature type="domain" description="Cation/H(+) antiporter central" evidence="13">
    <location>
        <begin position="1208"/>
        <end position="1338"/>
    </location>
</feature>
<feature type="domain" description="Cation/H(+) antiporter central" evidence="13">
    <location>
        <begin position="491"/>
        <end position="621"/>
    </location>
</feature>
<keyword evidence="5 11" id="KW-0812">Transmembrane</keyword>
<keyword evidence="4" id="KW-0633">Potassium transport</keyword>
<feature type="transmembrane region" description="Helical" evidence="11">
    <location>
        <begin position="320"/>
        <end position="337"/>
    </location>
</feature>
<evidence type="ECO:0000259" key="14">
    <source>
        <dbReference type="Pfam" id="PF23259"/>
    </source>
</evidence>
<dbReference type="GO" id="GO:0012505">
    <property type="term" value="C:endomembrane system"/>
    <property type="evidence" value="ECO:0007669"/>
    <property type="project" value="TreeGrafter"/>
</dbReference>
<keyword evidence="9 11" id="KW-0472">Membrane</keyword>
<feature type="domain" description="Cation/H(+) antiporter C-terminal" evidence="14">
    <location>
        <begin position="1345"/>
        <end position="1512"/>
    </location>
</feature>
<comment type="subcellular location">
    <subcellularLocation>
        <location evidence="1">Membrane</location>
        <topology evidence="1">Multi-pass membrane protein</topology>
    </subcellularLocation>
</comment>
<evidence type="ECO:0000256" key="10">
    <source>
        <dbReference type="ARBA" id="ARBA00038341"/>
    </source>
</evidence>
<feature type="transmembrane region" description="Helical" evidence="11">
    <location>
        <begin position="171"/>
        <end position="191"/>
    </location>
</feature>
<feature type="transmembrane region" description="Helical" evidence="11">
    <location>
        <begin position="1037"/>
        <end position="1054"/>
    </location>
</feature>
<dbReference type="Gene3D" id="1.20.1530.20">
    <property type="match status" value="2"/>
</dbReference>
<feature type="transmembrane region" description="Helical" evidence="11">
    <location>
        <begin position="1132"/>
        <end position="1152"/>
    </location>
</feature>
<dbReference type="GO" id="GO:0015297">
    <property type="term" value="F:antiporter activity"/>
    <property type="evidence" value="ECO:0007669"/>
    <property type="project" value="UniProtKB-KW"/>
</dbReference>
<dbReference type="InterPro" id="IPR057290">
    <property type="entry name" value="CHX17_C"/>
</dbReference>
<evidence type="ECO:0000256" key="2">
    <source>
        <dbReference type="ARBA" id="ARBA00022448"/>
    </source>
</evidence>
<keyword evidence="8" id="KW-0406">Ion transport</keyword>
<evidence type="ECO:0000256" key="9">
    <source>
        <dbReference type="ARBA" id="ARBA00023136"/>
    </source>
</evidence>
<dbReference type="PANTHER" id="PTHR32468">
    <property type="entry name" value="CATION/H + ANTIPORTER"/>
    <property type="match status" value="1"/>
</dbReference>
<evidence type="ECO:0000256" key="1">
    <source>
        <dbReference type="ARBA" id="ARBA00004141"/>
    </source>
</evidence>
<keyword evidence="7 11" id="KW-1133">Transmembrane helix</keyword>
<dbReference type="FunFam" id="1.20.1530.20:FF:000003">
    <property type="entry name" value="Cation/H(+) antiporter 15"/>
    <property type="match status" value="2"/>
</dbReference>
<sequence length="1535" mass="170154">MTSERNSTLNYIPELACYNTTFDLNNKIWRSDNVISERVPLLSIQIAYNILASSFFHHILKQFHLPLTVAQMLGGVLLSSSFLGRIPGVFQMIYRPEGIMTVETFANVGIMYYVFLTGLEMNSDTILRSSKQAVIIAVASILIPTLIGAGFLTLQHDIAGGSSLTLTVKGYMFWCAILSVTSFPVLARLLSDLKILYTRLGKDALTAAMLIDAFGWVLFALFIPYSHEGGKPLLSVICTLLFIVFCFCVVRPILARVVEHRMRSESWNSSKLLDVTMGLFVCAYITDLLGAHHVVGAFVYGLILPSGKFADLLLEMLDDFVTAIIVPVYFASFGFRLNLESLWSENHTVLLPLFMVFLLAIPKILSSLLVSVYYGMSSRDGVGLGLLLNTKGIMAVILISIAWDKNILDPYAFTIMILAVLFMTTVVSPFINAIYKPKLRFKQTQQRTVQKLWSEAELRVAACVHNSHQALGMIYVLEATNATRTSPLHVSVLHLVELTRRGTGLLVAQIDNSNVQAGSSEGQYGSQEEFETICNALNEFGEEYKAVRFDTSSIVATYDTIHQDIYNVTEEKRANLILLPFHKQLSSGELETTNTAFCDINKNVLQAPPCSVGILVNRGLKSLSTLTMSIIVIFIGGPDDREALSIAWRMASHSATKLHVIRLLVLGTEVEEGKAFQNDSSEVLSTEMDNVMQKKLDDEHIFQFRHKGLHNNDSIAYSEMELRLETGEETSLILNEVDKKGCDLYILGQGSGKNYTVFQRLLEWCDSPELGVMGDILASTSFGSNSSLLVGGVLLSSSFLGRIPGVFQMIYRPEGIMTVETFANVGIMYYVFLTGLEMNSDTILRSSKQAVIIAVASILIPTLVGAGFLTLQHDLAGGSSLPLTVKGYMFWCAILSVTSFPVLARLLSDLKILYTRLGKDALTAAMLIDAFGWVLFALFIPYSHEGGKPLLSVICTLLFIVFCFCVVRPILARVVEHRMRSESWNSSNLLDVMIGLFVCAYITDLLGAHHTVGAFVYGLILPSGKFADLLLEMLDDFVAAIIVPVYFASFGFRLNLESIWSENHTVLLPLFMVFLLAIPKILSSLLVSVYYGMSLRDGVGLGLLLNTKGIMAVILISIAWDKSILDPYAFTIMILAVLFMTTVVSPFINAIYKPKLRFKQTQQRTVQKLWSEAELRVAACVHNSHQALGMIYVLEATNATRTSPLHVSVLHLVELTRRGTGLLVAQIDNSNVQAGSSEGQYGSQEEFETICNALIEFGEEYKAVRFDTSSIVATYDTIHQDIYNVTEEKRANLILLPFHKQLSSGELVTTNTAFCDINKNVLQAPPCSVGILVNRGLRSLSTATMSIIVIFIGGPDDREALSVAWRMASHSATKLHLIRLLVSGTEVEEGKVFQNDSSEVLSTEMDSVMQKELDDEHIFHFRHKGLHNNDSIAYSEMELMLETGEETPLILNEIDKKGCDLYILGQGSGKNYTVFQRLLEWCDSPELGVMGDILASTSFGSNSSLLVVQQYTMERKSKLRCRSIYHTNNISDEIL</sequence>
<dbReference type="InterPro" id="IPR050794">
    <property type="entry name" value="CPA2_transporter"/>
</dbReference>
<feature type="transmembrane region" description="Helical" evidence="11">
    <location>
        <begin position="850"/>
        <end position="868"/>
    </location>
</feature>